<accession>A0A072TFV0</accession>
<feature type="transmembrane region" description="Helical" evidence="1">
    <location>
        <begin position="38"/>
        <end position="55"/>
    </location>
</feature>
<reference evidence="2 4" key="1">
    <citation type="journal article" date="2011" name="Nature">
        <title>The Medicago genome provides insight into the evolution of rhizobial symbioses.</title>
        <authorList>
            <person name="Young N.D."/>
            <person name="Debelle F."/>
            <person name="Oldroyd G.E."/>
            <person name="Geurts R."/>
            <person name="Cannon S.B."/>
            <person name="Udvardi M.K."/>
            <person name="Benedito V.A."/>
            <person name="Mayer K.F."/>
            <person name="Gouzy J."/>
            <person name="Schoof H."/>
            <person name="Van de Peer Y."/>
            <person name="Proost S."/>
            <person name="Cook D.R."/>
            <person name="Meyers B.C."/>
            <person name="Spannagl M."/>
            <person name="Cheung F."/>
            <person name="De Mita S."/>
            <person name="Krishnakumar V."/>
            <person name="Gundlach H."/>
            <person name="Zhou S."/>
            <person name="Mudge J."/>
            <person name="Bharti A.K."/>
            <person name="Murray J.D."/>
            <person name="Naoumkina M.A."/>
            <person name="Rosen B."/>
            <person name="Silverstein K.A."/>
            <person name="Tang H."/>
            <person name="Rombauts S."/>
            <person name="Zhao P.X."/>
            <person name="Zhou P."/>
            <person name="Barbe V."/>
            <person name="Bardou P."/>
            <person name="Bechner M."/>
            <person name="Bellec A."/>
            <person name="Berger A."/>
            <person name="Berges H."/>
            <person name="Bidwell S."/>
            <person name="Bisseling T."/>
            <person name="Choisne N."/>
            <person name="Couloux A."/>
            <person name="Denny R."/>
            <person name="Deshpande S."/>
            <person name="Dai X."/>
            <person name="Doyle J.J."/>
            <person name="Dudez A.M."/>
            <person name="Farmer A.D."/>
            <person name="Fouteau S."/>
            <person name="Franken C."/>
            <person name="Gibelin C."/>
            <person name="Gish J."/>
            <person name="Goldstein S."/>
            <person name="Gonzalez A.J."/>
            <person name="Green P.J."/>
            <person name="Hallab A."/>
            <person name="Hartog M."/>
            <person name="Hua A."/>
            <person name="Humphray S.J."/>
            <person name="Jeong D.H."/>
            <person name="Jing Y."/>
            <person name="Jocker A."/>
            <person name="Kenton S.M."/>
            <person name="Kim D.J."/>
            <person name="Klee K."/>
            <person name="Lai H."/>
            <person name="Lang C."/>
            <person name="Lin S."/>
            <person name="Macmil S.L."/>
            <person name="Magdelenat G."/>
            <person name="Matthews L."/>
            <person name="McCorrison J."/>
            <person name="Monaghan E.L."/>
            <person name="Mun J.H."/>
            <person name="Najar F.Z."/>
            <person name="Nicholson C."/>
            <person name="Noirot C."/>
            <person name="O'Bleness M."/>
            <person name="Paule C.R."/>
            <person name="Poulain J."/>
            <person name="Prion F."/>
            <person name="Qin B."/>
            <person name="Qu C."/>
            <person name="Retzel E.F."/>
            <person name="Riddle C."/>
            <person name="Sallet E."/>
            <person name="Samain S."/>
            <person name="Samson N."/>
            <person name="Sanders I."/>
            <person name="Saurat O."/>
            <person name="Scarpelli C."/>
            <person name="Schiex T."/>
            <person name="Segurens B."/>
            <person name="Severin A.J."/>
            <person name="Sherrier D.J."/>
            <person name="Shi R."/>
            <person name="Sims S."/>
            <person name="Singer S.R."/>
            <person name="Sinharoy S."/>
            <person name="Sterck L."/>
            <person name="Viollet A."/>
            <person name="Wang B.B."/>
            <person name="Wang K."/>
            <person name="Wang M."/>
            <person name="Wang X."/>
            <person name="Warfsmann J."/>
            <person name="Weissenbach J."/>
            <person name="White D.D."/>
            <person name="White J.D."/>
            <person name="Wiley G.B."/>
            <person name="Wincker P."/>
            <person name="Xing Y."/>
            <person name="Yang L."/>
            <person name="Yao Z."/>
            <person name="Ying F."/>
            <person name="Zhai J."/>
            <person name="Zhou L."/>
            <person name="Zuber A."/>
            <person name="Denarie J."/>
            <person name="Dixon R.A."/>
            <person name="May G.D."/>
            <person name="Schwartz D.C."/>
            <person name="Rogers J."/>
            <person name="Quetier F."/>
            <person name="Town C.D."/>
            <person name="Roe B.A."/>
        </authorList>
    </citation>
    <scope>NUCLEOTIDE SEQUENCE [LARGE SCALE GENOMIC DNA]</scope>
    <source>
        <strain evidence="2">A17</strain>
        <strain evidence="3 4">cv. Jemalong A17</strain>
    </source>
</reference>
<sequence length="147" mass="16562">MQQSGKTVKVTPQFPENKTTTCFQGSYKNNKFNRPDDTATPIVIIILLGFVQIYSKASPTQVCRYLGSWKYFPFVTCTFFIFTALYKISLCLLKRIFRANNFGSFLLSQTSSEGLLLSASTGRSLVDNTETLWSVKNLNAINIDLSM</sequence>
<name>A0A072TFV0_MEDTR</name>
<dbReference type="HOGENOM" id="CLU_1770843_0_0_1"/>
<dbReference type="EMBL" id="KL403046">
    <property type="protein sequence ID" value="KEH16116.1"/>
    <property type="molecule type" value="Genomic_DNA"/>
</dbReference>
<evidence type="ECO:0000313" key="4">
    <source>
        <dbReference type="Proteomes" id="UP000002051"/>
    </source>
</evidence>
<proteinExistence type="predicted"/>
<feature type="transmembrane region" description="Helical" evidence="1">
    <location>
        <begin position="71"/>
        <end position="93"/>
    </location>
</feature>
<keyword evidence="1" id="KW-1133">Transmembrane helix</keyword>
<evidence type="ECO:0000256" key="1">
    <source>
        <dbReference type="SAM" id="Phobius"/>
    </source>
</evidence>
<reference evidence="2 4" key="2">
    <citation type="journal article" date="2014" name="BMC Genomics">
        <title>An improved genome release (version Mt4.0) for the model legume Medicago truncatula.</title>
        <authorList>
            <person name="Tang H."/>
            <person name="Krishnakumar V."/>
            <person name="Bidwell S."/>
            <person name="Rosen B."/>
            <person name="Chan A."/>
            <person name="Zhou S."/>
            <person name="Gentzbittel L."/>
            <person name="Childs K.L."/>
            <person name="Yandell M."/>
            <person name="Gundlach H."/>
            <person name="Mayer K.F."/>
            <person name="Schwartz D.C."/>
            <person name="Town C.D."/>
        </authorList>
    </citation>
    <scope>GENOME REANNOTATION</scope>
    <source>
        <strain evidence="2">A17</strain>
        <strain evidence="3 4">cv. Jemalong A17</strain>
    </source>
</reference>
<dbReference type="Proteomes" id="UP000002051">
    <property type="component" value="Unassembled WGS sequence"/>
</dbReference>
<organism evidence="2 4">
    <name type="scientific">Medicago truncatula</name>
    <name type="common">Barrel medic</name>
    <name type="synonym">Medicago tribuloides</name>
    <dbReference type="NCBI Taxonomy" id="3880"/>
    <lineage>
        <taxon>Eukaryota</taxon>
        <taxon>Viridiplantae</taxon>
        <taxon>Streptophyta</taxon>
        <taxon>Embryophyta</taxon>
        <taxon>Tracheophyta</taxon>
        <taxon>Spermatophyta</taxon>
        <taxon>Magnoliopsida</taxon>
        <taxon>eudicotyledons</taxon>
        <taxon>Gunneridae</taxon>
        <taxon>Pentapetalae</taxon>
        <taxon>rosids</taxon>
        <taxon>fabids</taxon>
        <taxon>Fabales</taxon>
        <taxon>Fabaceae</taxon>
        <taxon>Papilionoideae</taxon>
        <taxon>50 kb inversion clade</taxon>
        <taxon>NPAAA clade</taxon>
        <taxon>Hologalegina</taxon>
        <taxon>IRL clade</taxon>
        <taxon>Trifolieae</taxon>
        <taxon>Medicago</taxon>
    </lineage>
</organism>
<evidence type="ECO:0000313" key="2">
    <source>
        <dbReference type="EMBL" id="KEH16116.1"/>
    </source>
</evidence>
<keyword evidence="1" id="KW-0472">Membrane</keyword>
<dbReference type="EnsemblPlants" id="KEH16116">
    <property type="protein sequence ID" value="KEH16116"/>
    <property type="gene ID" value="MTR_0321s0040"/>
</dbReference>
<keyword evidence="1 2" id="KW-0812">Transmembrane</keyword>
<gene>
    <name evidence="2" type="ORF">MTR_0321s0040</name>
</gene>
<evidence type="ECO:0000313" key="3">
    <source>
        <dbReference type="EnsemblPlants" id="KEH16116"/>
    </source>
</evidence>
<reference evidence="3" key="3">
    <citation type="submission" date="2015-06" db="UniProtKB">
        <authorList>
            <consortium name="EnsemblPlants"/>
        </authorList>
    </citation>
    <scope>IDENTIFICATION</scope>
    <source>
        <strain evidence="3">cv. Jemalong A17</strain>
    </source>
</reference>
<keyword evidence="4" id="KW-1185">Reference proteome</keyword>
<protein>
    <submittedName>
        <fullName evidence="2">Transmembrane protein, putative</fullName>
    </submittedName>
</protein>
<dbReference type="AlphaFoldDB" id="A0A072TFV0"/>